<dbReference type="Gene3D" id="3.60.110.10">
    <property type="entry name" value="Carbon-nitrogen hydrolase"/>
    <property type="match status" value="1"/>
</dbReference>
<dbReference type="STRING" id="1399968.CI15_21995"/>
<name>A0A149PIR0_9BURK</name>
<feature type="domain" description="CN hydrolase" evidence="2">
    <location>
        <begin position="31"/>
        <end position="268"/>
    </location>
</feature>
<accession>A0A149PIR0</accession>
<dbReference type="InterPro" id="IPR050345">
    <property type="entry name" value="Aliph_Amidase/BUP"/>
</dbReference>
<sequence>MHGGSNGAVRFARSEVSAMFASMLRVAALPLELACGASSPHVTHVSRIADRLARAACEGIGLAVFPEACLVECANLAKLHRREFEALAERLDGPSVSAVADAVEATGVGAGVGLIERGPDGRIFNSYVICLPGGMRHCHRKLYAFEHRRIDCGDRFTVFDTAWGVRIGVLIGADNYLVENVRMTALMGATLLVAPHRRYRTDRDGALRRWLPAHAAENGMFVAFSAATEGANENDGEADTPMILDPCGRVLADHASGESAFVSAELDTALLGESVGRRWLESRRPELYGPLAQPAGVARANAHAGVAARGGAVPLSVAVVSRDRLTVRWNVR</sequence>
<dbReference type="PANTHER" id="PTHR43674">
    <property type="entry name" value="NITRILASE C965.09-RELATED"/>
    <property type="match status" value="1"/>
</dbReference>
<dbReference type="PANTHER" id="PTHR43674:SF2">
    <property type="entry name" value="BETA-UREIDOPROPIONASE"/>
    <property type="match status" value="1"/>
</dbReference>
<keyword evidence="1 3" id="KW-0378">Hydrolase</keyword>
<dbReference type="AlphaFoldDB" id="A0A149PIR0"/>
<organism evidence="3 4">
    <name type="scientific">Paraburkholderia monticola</name>
    <dbReference type="NCBI Taxonomy" id="1399968"/>
    <lineage>
        <taxon>Bacteria</taxon>
        <taxon>Pseudomonadati</taxon>
        <taxon>Pseudomonadota</taxon>
        <taxon>Betaproteobacteria</taxon>
        <taxon>Burkholderiales</taxon>
        <taxon>Burkholderiaceae</taxon>
        <taxon>Paraburkholderia</taxon>
    </lineage>
</organism>
<gene>
    <name evidence="3" type="ORF">CI15_21995</name>
</gene>
<protein>
    <submittedName>
        <fullName evidence="3">Carbon-nitrogen hydrolase</fullName>
    </submittedName>
</protein>
<reference evidence="3 4" key="1">
    <citation type="journal article" date="2015" name="Int. J. Syst. Evol. Microbiol.">
        <title>Burkholderia monticola sp. nov., isolated from mountain soil.</title>
        <authorList>
            <person name="Baek I."/>
            <person name="Seo B."/>
            <person name="Lee I."/>
            <person name="Yi H."/>
            <person name="Chun J."/>
        </authorList>
    </citation>
    <scope>NUCLEOTIDE SEQUENCE [LARGE SCALE GENOMIC DNA]</scope>
    <source>
        <strain evidence="3 4">JC2948</strain>
    </source>
</reference>
<dbReference type="InterPro" id="IPR003010">
    <property type="entry name" value="C-N_Hydrolase"/>
</dbReference>
<dbReference type="PROSITE" id="PS50263">
    <property type="entry name" value="CN_HYDROLASE"/>
    <property type="match status" value="1"/>
</dbReference>
<evidence type="ECO:0000313" key="3">
    <source>
        <dbReference type="EMBL" id="KXU84961.1"/>
    </source>
</evidence>
<dbReference type="InterPro" id="IPR036526">
    <property type="entry name" value="C-N_Hydrolase_sf"/>
</dbReference>
<dbReference type="Pfam" id="PF00795">
    <property type="entry name" value="CN_hydrolase"/>
    <property type="match status" value="1"/>
</dbReference>
<evidence type="ECO:0000259" key="2">
    <source>
        <dbReference type="PROSITE" id="PS50263"/>
    </source>
</evidence>
<comment type="caution">
    <text evidence="3">The sequence shown here is derived from an EMBL/GenBank/DDBJ whole genome shotgun (WGS) entry which is preliminary data.</text>
</comment>
<dbReference type="EMBL" id="LRBG01000035">
    <property type="protein sequence ID" value="KXU84961.1"/>
    <property type="molecule type" value="Genomic_DNA"/>
</dbReference>
<proteinExistence type="predicted"/>
<dbReference type="GO" id="GO:0016811">
    <property type="term" value="F:hydrolase activity, acting on carbon-nitrogen (but not peptide) bonds, in linear amides"/>
    <property type="evidence" value="ECO:0007669"/>
    <property type="project" value="TreeGrafter"/>
</dbReference>
<evidence type="ECO:0000256" key="1">
    <source>
        <dbReference type="ARBA" id="ARBA00022801"/>
    </source>
</evidence>
<dbReference type="OrthoDB" id="9811121at2"/>
<keyword evidence="4" id="KW-1185">Reference proteome</keyword>
<evidence type="ECO:0000313" key="4">
    <source>
        <dbReference type="Proteomes" id="UP000075613"/>
    </source>
</evidence>
<dbReference type="SUPFAM" id="SSF56317">
    <property type="entry name" value="Carbon-nitrogen hydrolase"/>
    <property type="match status" value="1"/>
</dbReference>
<dbReference type="Proteomes" id="UP000075613">
    <property type="component" value="Unassembled WGS sequence"/>
</dbReference>